<evidence type="ECO:0000313" key="2">
    <source>
        <dbReference type="EMBL" id="KAF2738995.1"/>
    </source>
</evidence>
<feature type="compositionally biased region" description="Polar residues" evidence="1">
    <location>
        <begin position="579"/>
        <end position="595"/>
    </location>
</feature>
<feature type="compositionally biased region" description="Basic and acidic residues" evidence="1">
    <location>
        <begin position="630"/>
        <end position="648"/>
    </location>
</feature>
<feature type="compositionally biased region" description="Pro residues" evidence="1">
    <location>
        <begin position="473"/>
        <end position="487"/>
    </location>
</feature>
<dbReference type="AlphaFoldDB" id="A0A9P4R6I6"/>
<feature type="compositionally biased region" description="Low complexity" evidence="1">
    <location>
        <begin position="138"/>
        <end position="178"/>
    </location>
</feature>
<feature type="compositionally biased region" description="Low complexity" evidence="1">
    <location>
        <begin position="21"/>
        <end position="43"/>
    </location>
</feature>
<feature type="region of interest" description="Disordered" evidence="1">
    <location>
        <begin position="1"/>
        <end position="279"/>
    </location>
</feature>
<feature type="compositionally biased region" description="Pro residues" evidence="1">
    <location>
        <begin position="500"/>
        <end position="518"/>
    </location>
</feature>
<gene>
    <name evidence="2" type="ORF">EJ04DRAFT_509149</name>
</gene>
<feature type="compositionally biased region" description="Polar residues" evidence="1">
    <location>
        <begin position="208"/>
        <end position="217"/>
    </location>
</feature>
<feature type="compositionally biased region" description="Pro residues" evidence="1">
    <location>
        <begin position="549"/>
        <end position="560"/>
    </location>
</feature>
<feature type="compositionally biased region" description="Low complexity" evidence="1">
    <location>
        <begin position="80"/>
        <end position="116"/>
    </location>
</feature>
<feature type="compositionally biased region" description="Low complexity" evidence="1">
    <location>
        <begin position="250"/>
        <end position="266"/>
    </location>
</feature>
<comment type="caution">
    <text evidence="2">The sequence shown here is derived from an EMBL/GenBank/DDBJ whole genome shotgun (WGS) entry which is preliminary data.</text>
</comment>
<feature type="compositionally biased region" description="Polar residues" evidence="1">
    <location>
        <begin position="11"/>
        <end position="20"/>
    </location>
</feature>
<dbReference type="Proteomes" id="UP000799444">
    <property type="component" value="Unassembled WGS sequence"/>
</dbReference>
<name>A0A9P4R6I6_9PLEO</name>
<feature type="compositionally biased region" description="Polar residues" evidence="1">
    <location>
        <begin position="226"/>
        <end position="249"/>
    </location>
</feature>
<sequence>MAWNGPAAGTAQYQPPFTSSQPAFGQQQPYQYGQQANYGQFQGPPAYPPNGQPQRAIDFRTQKKKGNPIITRYPPPPGYRGPAQPQAPYATSSYQGQYQSSPQQYQPGYPGASGYQNPAYPPSTGYPQHQGFPPQPPYNSQQSYPPNQSFPQQGYQQGQSYPQSQPSYPPAQSFSQPQNYQAGQGYAQPQTSYNGFPPQPAFADPHQSPHSSNQAWHQPNGLPYSVNEQHNSYGGQPIQSQSFSSQDANATPTPTSAQPASAPVTSGTAAPSGETVEGEKPPLFLAWDDWDFDFDGAIWPKSNEPVDPALSLGVIIWRPAKQVTRALASTYDDAEEHALKPPPEKLGNGESVSIYFSCENSHEAYLDVRQTDEWYRIRRDPIFVVFPNAKNMELIPVEDCLNKRDRPDWPVDNIQEGDDAEMEDSDWNVMDNLEQALSGQDVDAKLPSAKEKQPHQTQTQEDILAMLGVTGSPKPPSNEPAPVPFPPLEAKIISSLPEKPVAPPMQQIPPRPEHPPAPQRAHSYGGHRNSTYGPPPQRLYGSISSSQQRPPPPPPPPPDRGPSWTNSNPQVKPNGYNFDRSQTSPARSETSNRTLAGSDFEVETNADGAGKVSEAVPKVQRSDSSFSRKRSYDDTDQDEKLRQQDDHIRRKRRQPEVAAAYSRR</sequence>
<reference evidence="2" key="1">
    <citation type="journal article" date="2020" name="Stud. Mycol.">
        <title>101 Dothideomycetes genomes: a test case for predicting lifestyles and emergence of pathogens.</title>
        <authorList>
            <person name="Haridas S."/>
            <person name="Albert R."/>
            <person name="Binder M."/>
            <person name="Bloem J."/>
            <person name="Labutti K."/>
            <person name="Salamov A."/>
            <person name="Andreopoulos B."/>
            <person name="Baker S."/>
            <person name="Barry K."/>
            <person name="Bills G."/>
            <person name="Bluhm B."/>
            <person name="Cannon C."/>
            <person name="Castanera R."/>
            <person name="Culley D."/>
            <person name="Daum C."/>
            <person name="Ezra D."/>
            <person name="Gonzalez J."/>
            <person name="Henrissat B."/>
            <person name="Kuo A."/>
            <person name="Liang C."/>
            <person name="Lipzen A."/>
            <person name="Lutzoni F."/>
            <person name="Magnuson J."/>
            <person name="Mondo S."/>
            <person name="Nolan M."/>
            <person name="Ohm R."/>
            <person name="Pangilinan J."/>
            <person name="Park H.-J."/>
            <person name="Ramirez L."/>
            <person name="Alfaro M."/>
            <person name="Sun H."/>
            <person name="Tritt A."/>
            <person name="Yoshinaga Y."/>
            <person name="Zwiers L.-H."/>
            <person name="Turgeon B."/>
            <person name="Goodwin S."/>
            <person name="Spatafora J."/>
            <person name="Crous P."/>
            <person name="Grigoriev I."/>
        </authorList>
    </citation>
    <scope>NUCLEOTIDE SEQUENCE</scope>
    <source>
        <strain evidence="2">CBS 125425</strain>
    </source>
</reference>
<organism evidence="2 3">
    <name type="scientific">Polyplosphaeria fusca</name>
    <dbReference type="NCBI Taxonomy" id="682080"/>
    <lineage>
        <taxon>Eukaryota</taxon>
        <taxon>Fungi</taxon>
        <taxon>Dikarya</taxon>
        <taxon>Ascomycota</taxon>
        <taxon>Pezizomycotina</taxon>
        <taxon>Dothideomycetes</taxon>
        <taxon>Pleosporomycetidae</taxon>
        <taxon>Pleosporales</taxon>
        <taxon>Tetraplosphaeriaceae</taxon>
        <taxon>Polyplosphaeria</taxon>
    </lineage>
</organism>
<evidence type="ECO:0000256" key="1">
    <source>
        <dbReference type="SAM" id="MobiDB-lite"/>
    </source>
</evidence>
<feature type="region of interest" description="Disordered" evidence="1">
    <location>
        <begin position="468"/>
        <end position="487"/>
    </location>
</feature>
<proteinExistence type="predicted"/>
<dbReference type="EMBL" id="ML996106">
    <property type="protein sequence ID" value="KAF2738995.1"/>
    <property type="molecule type" value="Genomic_DNA"/>
</dbReference>
<dbReference type="OrthoDB" id="5431222at2759"/>
<keyword evidence="3" id="KW-1185">Reference proteome</keyword>
<accession>A0A9P4R6I6</accession>
<evidence type="ECO:0000313" key="3">
    <source>
        <dbReference type="Proteomes" id="UP000799444"/>
    </source>
</evidence>
<protein>
    <submittedName>
        <fullName evidence="2">Uncharacterized protein</fullName>
    </submittedName>
</protein>
<feature type="region of interest" description="Disordered" evidence="1">
    <location>
        <begin position="499"/>
        <end position="664"/>
    </location>
</feature>
<feature type="compositionally biased region" description="Polar residues" evidence="1">
    <location>
        <begin position="179"/>
        <end position="194"/>
    </location>
</feature>